<proteinExistence type="predicted"/>
<protein>
    <submittedName>
        <fullName evidence="1">Uncharacterized protein</fullName>
    </submittedName>
</protein>
<evidence type="ECO:0000313" key="1">
    <source>
        <dbReference type="EMBL" id="KKU33546.1"/>
    </source>
</evidence>
<comment type="caution">
    <text evidence="1">The sequence shown here is derived from an EMBL/GenBank/DDBJ whole genome shotgun (WGS) entry which is preliminary data.</text>
</comment>
<dbReference type="EMBL" id="LCMI01000003">
    <property type="protein sequence ID" value="KKU33546.1"/>
    <property type="molecule type" value="Genomic_DNA"/>
</dbReference>
<organism evidence="1 2">
    <name type="scientific">Candidatus Collierbacteria bacterium GW2011_GWA2_46_26</name>
    <dbReference type="NCBI Taxonomy" id="1618381"/>
    <lineage>
        <taxon>Bacteria</taxon>
        <taxon>Candidatus Collieribacteriota</taxon>
    </lineage>
</organism>
<accession>A0A0G1PLC6</accession>
<dbReference type="AlphaFoldDB" id="A0A0G1PLC6"/>
<name>A0A0G1PLC6_9BACT</name>
<gene>
    <name evidence="1" type="ORF">UX47_C0003G0069</name>
</gene>
<dbReference type="Proteomes" id="UP000034794">
    <property type="component" value="Unassembled WGS sequence"/>
</dbReference>
<sequence>MPLSDNICFVLRFLRSSEETMRPSIMAKIEITWATFNFSPRNTTERMATKPPKALAMVPTSEGLPTLNPSYNEMSGAIPIGVRINNQAIVVGVMPLSSCQAKGM</sequence>
<reference evidence="1 2" key="1">
    <citation type="journal article" date="2015" name="Nature">
        <title>rRNA introns, odd ribosomes, and small enigmatic genomes across a large radiation of phyla.</title>
        <authorList>
            <person name="Brown C.T."/>
            <person name="Hug L.A."/>
            <person name="Thomas B.C."/>
            <person name="Sharon I."/>
            <person name="Castelle C.J."/>
            <person name="Singh A."/>
            <person name="Wilkins M.J."/>
            <person name="Williams K.H."/>
            <person name="Banfield J.F."/>
        </authorList>
    </citation>
    <scope>NUCLEOTIDE SEQUENCE [LARGE SCALE GENOMIC DNA]</scope>
</reference>
<evidence type="ECO:0000313" key="2">
    <source>
        <dbReference type="Proteomes" id="UP000034794"/>
    </source>
</evidence>